<sequence length="187" mass="21087">MEFLPESFETREAVGIHLRNKTILPCLPPRLSLLVFLRHSGCIFSREAIADLKGIFETCLSFPPILFFFPEGLEDCERFFGGVWKEACVVSDPEAEFYRDLELKTANIVQLASPEVLIGTARAALKGHFYGIPGRNTLQMPGVFLVVRDRIVWEHKYRHIGDHPDWKNLPGVTLLPGPEFNPGVLPA</sequence>
<dbReference type="Proteomes" id="UP000035800">
    <property type="component" value="Chromosome I"/>
</dbReference>
<accession>A0A097ES49</accession>
<organism evidence="1 2">
    <name type="scientific">Leptospira santarosai serovar Shermani str. LT 821</name>
    <dbReference type="NCBI Taxonomy" id="758847"/>
    <lineage>
        <taxon>Bacteria</taxon>
        <taxon>Pseudomonadati</taxon>
        <taxon>Spirochaetota</taxon>
        <taxon>Spirochaetia</taxon>
        <taxon>Leptospirales</taxon>
        <taxon>Leptospiraceae</taxon>
        <taxon>Leptospira</taxon>
    </lineage>
</organism>
<dbReference type="Pfam" id="PF13911">
    <property type="entry name" value="AhpC-TSA_2"/>
    <property type="match status" value="1"/>
</dbReference>
<proteinExistence type="predicted"/>
<name>A0A097ES49_9LEPT</name>
<dbReference type="InterPro" id="IPR032801">
    <property type="entry name" value="PXL2A/B/C"/>
</dbReference>
<dbReference type="AlphaFoldDB" id="A0A097ES49"/>
<dbReference type="KEGG" id="lst:LSS_22340"/>
<evidence type="ECO:0000313" key="2">
    <source>
        <dbReference type="Proteomes" id="UP000035800"/>
    </source>
</evidence>
<dbReference type="RefSeq" id="WP_004465992.1">
    <property type="nucleotide sequence ID" value="NZ_CP006694.1"/>
</dbReference>
<dbReference type="GeneID" id="29740399"/>
<evidence type="ECO:0000313" key="1">
    <source>
        <dbReference type="EMBL" id="AIT10760.1"/>
    </source>
</evidence>
<gene>
    <name evidence="1" type="ORF">LSS_22340</name>
</gene>
<dbReference type="EMBL" id="CP006694">
    <property type="protein sequence ID" value="AIT10760.1"/>
    <property type="molecule type" value="Genomic_DNA"/>
</dbReference>
<dbReference type="NCBIfam" id="NF040769">
    <property type="entry name" value="SelL_rel_redox"/>
    <property type="match status" value="1"/>
</dbReference>
<reference evidence="1 2" key="1">
    <citation type="journal article" date="2012" name="Gene">
        <title>Sequence of Leptospira santarosai serovar Shermani genome and prediction of virulence-associated genes.</title>
        <authorList>
            <person name="Chou L.F."/>
            <person name="Chen Y.T."/>
            <person name="Lu C.W."/>
            <person name="Ko Y.C."/>
            <person name="Tang C.Y."/>
            <person name="Pan M.J."/>
            <person name="Tian Y.C."/>
            <person name="Chiu C.H."/>
            <person name="Hung C.C."/>
            <person name="Yang C.W."/>
        </authorList>
    </citation>
    <scope>NUCLEOTIDE SEQUENCE [LARGE SCALE GENOMIC DNA]</scope>
    <source>
        <strain evidence="1">LT 821</strain>
    </source>
</reference>
<dbReference type="STRING" id="758847.LSS_22340"/>
<protein>
    <submittedName>
        <fullName evidence="1">Peroxiredoxin</fullName>
    </submittedName>
</protein>
<reference evidence="1 2" key="2">
    <citation type="journal article" date="2014" name="Emerg. Microbes Infect.">
        <title>Potential impact on kidney infection: a whole-genome analysis of Leptospira santarosai serovar Shermani.</title>
        <authorList>
            <person name="Chou L.F."/>
            <person name="Chen T.W."/>
            <person name="Ko Y.C."/>
            <person name="Pan M.J."/>
            <person name="Tian Y.C."/>
            <person name="Chiu C.H."/>
            <person name="Tang P."/>
            <person name="Hung C.C."/>
            <person name="Yang C.W."/>
        </authorList>
    </citation>
    <scope>NUCLEOTIDE SEQUENCE</scope>
    <source>
        <strain evidence="1 2">LT 821</strain>
    </source>
</reference>